<sequence>MVRPVPDCAVAMGSLLDEVNLVCPVPAGFTPGAVPGGCGPTVRRPGYAPNARDTV</sequence>
<keyword evidence="2" id="KW-1185">Reference proteome</keyword>
<reference evidence="2" key="1">
    <citation type="journal article" date="2019" name="Int. J. Syst. Evol. Microbiol.">
        <title>The Global Catalogue of Microorganisms (GCM) 10K type strain sequencing project: providing services to taxonomists for standard genome sequencing and annotation.</title>
        <authorList>
            <consortium name="The Broad Institute Genomics Platform"/>
            <consortium name="The Broad Institute Genome Sequencing Center for Infectious Disease"/>
            <person name="Wu L."/>
            <person name="Ma J."/>
        </authorList>
    </citation>
    <scope>NUCLEOTIDE SEQUENCE [LARGE SCALE GENOMIC DNA]</scope>
    <source>
        <strain evidence="2">JCM 17589</strain>
    </source>
</reference>
<organism evidence="1 2">
    <name type="scientific">Streptomyces tunisiensis</name>
    <dbReference type="NCBI Taxonomy" id="948699"/>
    <lineage>
        <taxon>Bacteria</taxon>
        <taxon>Bacillati</taxon>
        <taxon>Actinomycetota</taxon>
        <taxon>Actinomycetes</taxon>
        <taxon>Kitasatosporales</taxon>
        <taxon>Streptomycetaceae</taxon>
        <taxon>Streptomyces</taxon>
    </lineage>
</organism>
<protein>
    <submittedName>
        <fullName evidence="1">Uncharacterized protein</fullName>
    </submittedName>
</protein>
<dbReference type="Proteomes" id="UP001501845">
    <property type="component" value="Unassembled WGS sequence"/>
</dbReference>
<gene>
    <name evidence="1" type="ORF">GCM10022285_23110</name>
</gene>
<evidence type="ECO:0000313" key="1">
    <source>
        <dbReference type="EMBL" id="GAA4132553.1"/>
    </source>
</evidence>
<comment type="caution">
    <text evidence="1">The sequence shown here is derived from an EMBL/GenBank/DDBJ whole genome shotgun (WGS) entry which is preliminary data.</text>
</comment>
<dbReference type="EMBL" id="BAABBU010000012">
    <property type="protein sequence ID" value="GAA4132553.1"/>
    <property type="molecule type" value="Genomic_DNA"/>
</dbReference>
<accession>A0ABP7Y8U9</accession>
<name>A0ABP7Y8U9_9ACTN</name>
<evidence type="ECO:0000313" key="2">
    <source>
        <dbReference type="Proteomes" id="UP001501845"/>
    </source>
</evidence>
<proteinExistence type="predicted"/>